<evidence type="ECO:0000313" key="2">
    <source>
        <dbReference type="EMBL" id="MES1923385.1"/>
    </source>
</evidence>
<dbReference type="Proteomes" id="UP001439008">
    <property type="component" value="Unassembled WGS sequence"/>
</dbReference>
<protein>
    <submittedName>
        <fullName evidence="2">Uncharacterized protein</fullName>
    </submittedName>
</protein>
<proteinExistence type="predicted"/>
<organism evidence="2 3">
    <name type="scientific">Bonamia ostreae</name>
    <dbReference type="NCBI Taxonomy" id="126728"/>
    <lineage>
        <taxon>Eukaryota</taxon>
        <taxon>Sar</taxon>
        <taxon>Rhizaria</taxon>
        <taxon>Endomyxa</taxon>
        <taxon>Ascetosporea</taxon>
        <taxon>Haplosporida</taxon>
        <taxon>Bonamia</taxon>
    </lineage>
</organism>
<sequence length="78" mass="8031">MGPFVPSGSLPANLNLISEHSNVPSESFVAPAIPTEADKGTDNDKGTVADTDVKDVASLNVNGDKTNDDSSSKRTSKA</sequence>
<dbReference type="EMBL" id="JBDODL010005941">
    <property type="protein sequence ID" value="MES1923385.1"/>
    <property type="molecule type" value="Genomic_DNA"/>
</dbReference>
<accession>A0ABV2AUP7</accession>
<comment type="caution">
    <text evidence="2">The sequence shown here is derived from an EMBL/GenBank/DDBJ whole genome shotgun (WGS) entry which is preliminary data.</text>
</comment>
<keyword evidence="3" id="KW-1185">Reference proteome</keyword>
<name>A0ABV2AUP7_9EUKA</name>
<evidence type="ECO:0000313" key="3">
    <source>
        <dbReference type="Proteomes" id="UP001439008"/>
    </source>
</evidence>
<feature type="region of interest" description="Disordered" evidence="1">
    <location>
        <begin position="33"/>
        <end position="78"/>
    </location>
</feature>
<evidence type="ECO:0000256" key="1">
    <source>
        <dbReference type="SAM" id="MobiDB-lite"/>
    </source>
</evidence>
<gene>
    <name evidence="2" type="ORF">MHBO_004949</name>
</gene>
<reference evidence="2 3" key="1">
    <citation type="journal article" date="2024" name="BMC Biol.">
        <title>Comparative genomics of Ascetosporea gives new insight into the evolutionary basis for animal parasitism in Rhizaria.</title>
        <authorList>
            <person name="Hiltunen Thoren M."/>
            <person name="Onut-Brannstrom I."/>
            <person name="Alfjorden A."/>
            <person name="Peckova H."/>
            <person name="Swords F."/>
            <person name="Hooper C."/>
            <person name="Holzer A.S."/>
            <person name="Bass D."/>
            <person name="Burki F."/>
        </authorList>
    </citation>
    <scope>NUCLEOTIDE SEQUENCE [LARGE SCALE GENOMIC DNA]</scope>
    <source>
        <strain evidence="2">20-A016</strain>
    </source>
</reference>
<feature type="compositionally biased region" description="Basic and acidic residues" evidence="1">
    <location>
        <begin position="36"/>
        <end position="55"/>
    </location>
</feature>